<proteinExistence type="predicted"/>
<keyword evidence="2" id="KW-0812">Transmembrane</keyword>
<evidence type="ECO:0000313" key="4">
    <source>
        <dbReference type="Proteomes" id="UP001301769"/>
    </source>
</evidence>
<accession>A0AAN6Y5K3</accession>
<name>A0AAN6Y5K3_9PEZI</name>
<feature type="region of interest" description="Disordered" evidence="1">
    <location>
        <begin position="1"/>
        <end position="22"/>
    </location>
</feature>
<protein>
    <submittedName>
        <fullName evidence="3">Uncharacterized protein</fullName>
    </submittedName>
</protein>
<reference evidence="3" key="2">
    <citation type="submission" date="2023-05" db="EMBL/GenBank/DDBJ databases">
        <authorList>
            <consortium name="Lawrence Berkeley National Laboratory"/>
            <person name="Steindorff A."/>
            <person name="Hensen N."/>
            <person name="Bonometti L."/>
            <person name="Westerberg I."/>
            <person name="Brannstrom I.O."/>
            <person name="Guillou S."/>
            <person name="Cros-Aarteil S."/>
            <person name="Calhoun S."/>
            <person name="Haridas S."/>
            <person name="Kuo A."/>
            <person name="Mondo S."/>
            <person name="Pangilinan J."/>
            <person name="Riley R."/>
            <person name="Labutti K."/>
            <person name="Andreopoulos B."/>
            <person name="Lipzen A."/>
            <person name="Chen C."/>
            <person name="Yanf M."/>
            <person name="Daum C."/>
            <person name="Ng V."/>
            <person name="Clum A."/>
            <person name="Ohm R."/>
            <person name="Martin F."/>
            <person name="Silar P."/>
            <person name="Natvig D."/>
            <person name="Lalanne C."/>
            <person name="Gautier V."/>
            <person name="Ament-Velasquez S.L."/>
            <person name="Kruys A."/>
            <person name="Hutchinson M.I."/>
            <person name="Powell A.J."/>
            <person name="Barry K."/>
            <person name="Miller A.N."/>
            <person name="Grigoriev I.V."/>
            <person name="Debuchy R."/>
            <person name="Gladieux P."/>
            <person name="Thoren M.H."/>
            <person name="Johannesson H."/>
        </authorList>
    </citation>
    <scope>NUCLEOTIDE SEQUENCE</scope>
    <source>
        <strain evidence="3">PSN293</strain>
    </source>
</reference>
<feature type="region of interest" description="Disordered" evidence="1">
    <location>
        <begin position="302"/>
        <end position="321"/>
    </location>
</feature>
<dbReference type="AlphaFoldDB" id="A0AAN6Y5K3"/>
<reference evidence="3" key="1">
    <citation type="journal article" date="2023" name="Mol. Phylogenet. Evol.">
        <title>Genome-scale phylogeny and comparative genomics of the fungal order Sordariales.</title>
        <authorList>
            <person name="Hensen N."/>
            <person name="Bonometti L."/>
            <person name="Westerberg I."/>
            <person name="Brannstrom I.O."/>
            <person name="Guillou S."/>
            <person name="Cros-Aarteil S."/>
            <person name="Calhoun S."/>
            <person name="Haridas S."/>
            <person name="Kuo A."/>
            <person name="Mondo S."/>
            <person name="Pangilinan J."/>
            <person name="Riley R."/>
            <person name="LaButti K."/>
            <person name="Andreopoulos B."/>
            <person name="Lipzen A."/>
            <person name="Chen C."/>
            <person name="Yan M."/>
            <person name="Daum C."/>
            <person name="Ng V."/>
            <person name="Clum A."/>
            <person name="Steindorff A."/>
            <person name="Ohm R.A."/>
            <person name="Martin F."/>
            <person name="Silar P."/>
            <person name="Natvig D.O."/>
            <person name="Lalanne C."/>
            <person name="Gautier V."/>
            <person name="Ament-Velasquez S.L."/>
            <person name="Kruys A."/>
            <person name="Hutchinson M.I."/>
            <person name="Powell A.J."/>
            <person name="Barry K."/>
            <person name="Miller A.N."/>
            <person name="Grigoriev I.V."/>
            <person name="Debuchy R."/>
            <person name="Gladieux P."/>
            <person name="Hiltunen Thoren M."/>
            <person name="Johannesson H."/>
        </authorList>
    </citation>
    <scope>NUCLEOTIDE SEQUENCE</scope>
    <source>
        <strain evidence="3">PSN293</strain>
    </source>
</reference>
<dbReference type="EMBL" id="MU858193">
    <property type="protein sequence ID" value="KAK4209802.1"/>
    <property type="molecule type" value="Genomic_DNA"/>
</dbReference>
<feature type="transmembrane region" description="Helical" evidence="2">
    <location>
        <begin position="164"/>
        <end position="189"/>
    </location>
</feature>
<sequence>MARYAPNHPTNPPPKSKHRPHIEEQNELAQELCKLDAQQLWQRFSQERTFAQYFSERYLAVREKATVYPGEELDDDDPMLSQVVLENEIQLEINDAITHLESLLAIMSHTQKTLPATMLDIHGQDDNIELFWAHWRPSWNDAVNLWTLSCLLSSILLYTEKLSFLYIILLILCLISLIPITVFTAPYLWRWYRAYRIETLQTDILKLWYAFRTDPSSIDENSTFVLQEWRFWVLDWYLNGREEFSITKLITARGQVPDIRKQNKEWAWAWGVITNKRLNWGFRVPVLGADISVRITRSACTSSQMKENGNEKEKGGISSTEPYGGLDLGYYFTDD</sequence>
<comment type="caution">
    <text evidence="3">The sequence shown here is derived from an EMBL/GenBank/DDBJ whole genome shotgun (WGS) entry which is preliminary data.</text>
</comment>
<evidence type="ECO:0000256" key="2">
    <source>
        <dbReference type="SAM" id="Phobius"/>
    </source>
</evidence>
<keyword evidence="4" id="KW-1185">Reference proteome</keyword>
<organism evidence="3 4">
    <name type="scientific">Rhypophila decipiens</name>
    <dbReference type="NCBI Taxonomy" id="261697"/>
    <lineage>
        <taxon>Eukaryota</taxon>
        <taxon>Fungi</taxon>
        <taxon>Dikarya</taxon>
        <taxon>Ascomycota</taxon>
        <taxon>Pezizomycotina</taxon>
        <taxon>Sordariomycetes</taxon>
        <taxon>Sordariomycetidae</taxon>
        <taxon>Sordariales</taxon>
        <taxon>Naviculisporaceae</taxon>
        <taxon>Rhypophila</taxon>
    </lineage>
</organism>
<keyword evidence="2" id="KW-0472">Membrane</keyword>
<gene>
    <name evidence="3" type="ORF">QBC37DRAFT_377666</name>
</gene>
<keyword evidence="2" id="KW-1133">Transmembrane helix</keyword>
<evidence type="ECO:0000256" key="1">
    <source>
        <dbReference type="SAM" id="MobiDB-lite"/>
    </source>
</evidence>
<dbReference type="Proteomes" id="UP001301769">
    <property type="component" value="Unassembled WGS sequence"/>
</dbReference>
<evidence type="ECO:0000313" key="3">
    <source>
        <dbReference type="EMBL" id="KAK4209802.1"/>
    </source>
</evidence>